<dbReference type="InterPro" id="IPR045851">
    <property type="entry name" value="AMP-bd_C_sf"/>
</dbReference>
<organism evidence="7 8">
    <name type="scientific">Lipingzhangella rawalii</name>
    <dbReference type="NCBI Taxonomy" id="2055835"/>
    <lineage>
        <taxon>Bacteria</taxon>
        <taxon>Bacillati</taxon>
        <taxon>Actinomycetota</taxon>
        <taxon>Actinomycetes</taxon>
        <taxon>Streptosporangiales</taxon>
        <taxon>Nocardiopsidaceae</taxon>
        <taxon>Lipingzhangella</taxon>
    </lineage>
</organism>
<dbReference type="InterPro" id="IPR025110">
    <property type="entry name" value="AMP-bd_C"/>
</dbReference>
<dbReference type="PANTHER" id="PTHR43605:SF10">
    <property type="entry name" value="ACYL-COA SYNTHETASE MEDIUM CHAIN FAMILY MEMBER 3"/>
    <property type="match status" value="1"/>
</dbReference>
<dbReference type="InterPro" id="IPR000873">
    <property type="entry name" value="AMP-dep_synth/lig_dom"/>
</dbReference>
<feature type="domain" description="AMP-binding enzyme C-terminal" evidence="6">
    <location>
        <begin position="452"/>
        <end position="530"/>
    </location>
</feature>
<keyword evidence="2" id="KW-0436">Ligase</keyword>
<keyword evidence="3" id="KW-0547">Nucleotide-binding</keyword>
<sequence length="539" mass="57230">MGDPAQQVRDWLDSYDTPHACVATLLCDRHPPDTVALTEVDADMRTRDLTYGELATRSRRLASGLADLGVGPGVRVATLMSTGHDLVVTMLAIWRLGAVSVPLFTALAPSAIAHRLDHSATHVVVCDAEHREKITAAGITATETRIVVAARQRSCPDEVLLSELEQAPRAETPPVAVGGTAPFILLYTPGPVGYPRAVPVPVRALAAFHAYLVYGLDVDGDDVYWNTTDPGWSYGLYFGVVAPLLAGAGTVQLRAGFDAELTLDVLASLGVTNLAAAPTVYRALRASVKSLPPEVAPRRLSSAGEPLTPDVAAWAQDVFGVPIRDHYGQPELGICLGAGNHPEVAVEPAPGSAGIPLPGWRVGVIEPGTETEAAPGDLGQVAVDVPNSPLAWFTGYAEPARGDVTAVQRFSPSGRWYITGDTGRCDTSGQVYLASRDHDVIVTSGYRVSPFEVESLLLGHPAVLEAAVYGLADEIAGQLVAVKVVLQQGWSASVELEEQLRSVVRRGVGEHAEPRQVDVVTRLPRNASGKIQRGRVRRL</sequence>
<name>A0ABU2H2C5_9ACTN</name>
<reference evidence="8" key="1">
    <citation type="submission" date="2023-07" db="EMBL/GenBank/DDBJ databases">
        <title>Novel species in the genus Lipingzhangella isolated from Sambhar Salt Lake.</title>
        <authorList>
            <person name="Jiya N."/>
            <person name="Kajale S."/>
            <person name="Sharma A."/>
        </authorList>
    </citation>
    <scope>NUCLEOTIDE SEQUENCE [LARGE SCALE GENOMIC DNA]</scope>
    <source>
        <strain evidence="8">LS1_29</strain>
    </source>
</reference>
<dbReference type="PANTHER" id="PTHR43605">
    <property type="entry name" value="ACYL-COENZYME A SYNTHETASE"/>
    <property type="match status" value="1"/>
</dbReference>
<evidence type="ECO:0000256" key="2">
    <source>
        <dbReference type="ARBA" id="ARBA00022598"/>
    </source>
</evidence>
<keyword evidence="4" id="KW-0067">ATP-binding</keyword>
<proteinExistence type="inferred from homology"/>
<evidence type="ECO:0000256" key="3">
    <source>
        <dbReference type="ARBA" id="ARBA00022741"/>
    </source>
</evidence>
<comment type="similarity">
    <text evidence="1">Belongs to the ATP-dependent AMP-binding enzyme family.</text>
</comment>
<evidence type="ECO:0000256" key="4">
    <source>
        <dbReference type="ARBA" id="ARBA00022840"/>
    </source>
</evidence>
<gene>
    <name evidence="7" type="ORF">RIF23_02420</name>
</gene>
<dbReference type="InterPro" id="IPR042099">
    <property type="entry name" value="ANL_N_sf"/>
</dbReference>
<dbReference type="Pfam" id="PF00501">
    <property type="entry name" value="AMP-binding"/>
    <property type="match status" value="1"/>
</dbReference>
<evidence type="ECO:0000256" key="1">
    <source>
        <dbReference type="ARBA" id="ARBA00006432"/>
    </source>
</evidence>
<dbReference type="EMBL" id="JAVLVT010000001">
    <property type="protein sequence ID" value="MDS1269147.1"/>
    <property type="molecule type" value="Genomic_DNA"/>
</dbReference>
<dbReference type="SUPFAM" id="SSF56801">
    <property type="entry name" value="Acetyl-CoA synthetase-like"/>
    <property type="match status" value="1"/>
</dbReference>
<evidence type="ECO:0000259" key="6">
    <source>
        <dbReference type="Pfam" id="PF13193"/>
    </source>
</evidence>
<dbReference type="Pfam" id="PF13193">
    <property type="entry name" value="AMP-binding_C"/>
    <property type="match status" value="1"/>
</dbReference>
<accession>A0ABU2H2C5</accession>
<evidence type="ECO:0000313" key="8">
    <source>
        <dbReference type="Proteomes" id="UP001250214"/>
    </source>
</evidence>
<evidence type="ECO:0000313" key="7">
    <source>
        <dbReference type="EMBL" id="MDS1269147.1"/>
    </source>
</evidence>
<feature type="domain" description="AMP-dependent synthetase/ligase" evidence="5">
    <location>
        <begin position="29"/>
        <end position="386"/>
    </location>
</feature>
<dbReference type="RefSeq" id="WP_310910657.1">
    <property type="nucleotide sequence ID" value="NZ_JAVLVT010000001.1"/>
</dbReference>
<comment type="caution">
    <text evidence="7">The sequence shown here is derived from an EMBL/GenBank/DDBJ whole genome shotgun (WGS) entry which is preliminary data.</text>
</comment>
<dbReference type="InterPro" id="IPR051087">
    <property type="entry name" value="Mitochondrial_ACSM"/>
</dbReference>
<dbReference type="Proteomes" id="UP001250214">
    <property type="component" value="Unassembled WGS sequence"/>
</dbReference>
<dbReference type="Gene3D" id="3.40.50.12780">
    <property type="entry name" value="N-terminal domain of ligase-like"/>
    <property type="match status" value="1"/>
</dbReference>
<protein>
    <submittedName>
        <fullName evidence="7">AMP-binding protein</fullName>
    </submittedName>
</protein>
<evidence type="ECO:0000259" key="5">
    <source>
        <dbReference type="Pfam" id="PF00501"/>
    </source>
</evidence>
<dbReference type="Gene3D" id="3.30.300.30">
    <property type="match status" value="1"/>
</dbReference>
<keyword evidence="8" id="KW-1185">Reference proteome</keyword>